<reference evidence="1 2" key="1">
    <citation type="submission" date="2023-09" db="EMBL/GenBank/DDBJ databases">
        <title>Streptomyces sp. nov.: A antagonism against Alternaria gaisen Producing Streptochlin, Isolated from Tamarix root soil.</title>
        <authorList>
            <person name="Chen Y."/>
        </authorList>
    </citation>
    <scope>NUCLEOTIDE SEQUENCE [LARGE SCALE GENOMIC DNA]</scope>
    <source>
        <strain evidence="1 2">TRM76323</strain>
    </source>
</reference>
<accession>A0ABU3QKZ9</accession>
<evidence type="ECO:0000313" key="1">
    <source>
        <dbReference type="EMBL" id="MDT9683431.1"/>
    </source>
</evidence>
<dbReference type="Proteomes" id="UP001250181">
    <property type="component" value="Unassembled WGS sequence"/>
</dbReference>
<proteinExistence type="predicted"/>
<dbReference type="RefSeq" id="WP_315878505.1">
    <property type="nucleotide sequence ID" value="NZ_JAWCTQ010000016.1"/>
</dbReference>
<keyword evidence="2" id="KW-1185">Reference proteome</keyword>
<evidence type="ECO:0000313" key="2">
    <source>
        <dbReference type="Proteomes" id="UP001250181"/>
    </source>
</evidence>
<organism evidence="1 2">
    <name type="scientific">Streptomyces tamarix</name>
    <dbReference type="NCBI Taxonomy" id="3078565"/>
    <lineage>
        <taxon>Bacteria</taxon>
        <taxon>Bacillati</taxon>
        <taxon>Actinomycetota</taxon>
        <taxon>Actinomycetes</taxon>
        <taxon>Kitasatosporales</taxon>
        <taxon>Streptomycetaceae</taxon>
        <taxon>Streptomyces</taxon>
    </lineage>
</organism>
<gene>
    <name evidence="1" type="ORF">RND61_15385</name>
</gene>
<dbReference type="EMBL" id="JAWCTQ010000016">
    <property type="protein sequence ID" value="MDT9683431.1"/>
    <property type="molecule type" value="Genomic_DNA"/>
</dbReference>
<comment type="caution">
    <text evidence="1">The sequence shown here is derived from an EMBL/GenBank/DDBJ whole genome shotgun (WGS) entry which is preliminary data.</text>
</comment>
<sequence>MDNFNIKDYNQEVQDFYAHVSDILGSVSNPSSDVKEKPSLEKYTKVIQLGDAYLYGIKGQVGFNRDNISTETKSIIQSIILVMHDTTLSDIPKELPEILTKKNIDYGNSFDKNVNEWGVAGIGIRISDKLSRIKSLLGTASGLVEDESIVDTYTDLLGYLTLTANYVDYSMKA</sequence>
<name>A0ABU3QKZ9_9ACTN</name>
<protein>
    <submittedName>
        <fullName evidence="1">Nucleotide modification associated domain-containing protein</fullName>
    </submittedName>
</protein>